<organism evidence="1 2">
    <name type="scientific">Glomus cerebriforme</name>
    <dbReference type="NCBI Taxonomy" id="658196"/>
    <lineage>
        <taxon>Eukaryota</taxon>
        <taxon>Fungi</taxon>
        <taxon>Fungi incertae sedis</taxon>
        <taxon>Mucoromycota</taxon>
        <taxon>Glomeromycotina</taxon>
        <taxon>Glomeromycetes</taxon>
        <taxon>Glomerales</taxon>
        <taxon>Glomeraceae</taxon>
        <taxon>Glomus</taxon>
    </lineage>
</organism>
<reference evidence="1 2" key="1">
    <citation type="submission" date="2018-06" db="EMBL/GenBank/DDBJ databases">
        <title>Comparative genomics reveals the genomic features of Rhizophagus irregularis, R. cerebriforme, R. diaphanum and Gigaspora rosea, and their symbiotic lifestyle signature.</title>
        <authorList>
            <person name="Morin E."/>
            <person name="San Clemente H."/>
            <person name="Chen E.C.H."/>
            <person name="De La Providencia I."/>
            <person name="Hainaut M."/>
            <person name="Kuo A."/>
            <person name="Kohler A."/>
            <person name="Murat C."/>
            <person name="Tang N."/>
            <person name="Roy S."/>
            <person name="Loubradou J."/>
            <person name="Henrissat B."/>
            <person name="Grigoriev I.V."/>
            <person name="Corradi N."/>
            <person name="Roux C."/>
            <person name="Martin F.M."/>
        </authorList>
    </citation>
    <scope>NUCLEOTIDE SEQUENCE [LARGE SCALE GENOMIC DNA]</scope>
    <source>
        <strain evidence="1 2">DAOM 227022</strain>
    </source>
</reference>
<name>A0A397TN13_9GLOM</name>
<evidence type="ECO:0000313" key="1">
    <source>
        <dbReference type="EMBL" id="RIA98306.1"/>
    </source>
</evidence>
<protein>
    <recommendedName>
        <fullName evidence="3">Reverse transcriptase zinc-binding domain-containing protein</fullName>
    </recommendedName>
</protein>
<comment type="caution">
    <text evidence="1">The sequence shown here is derived from an EMBL/GenBank/DDBJ whole genome shotgun (WGS) entry which is preliminary data.</text>
</comment>
<dbReference type="OrthoDB" id="2430774at2759"/>
<gene>
    <name evidence="1" type="ORF">C1645_731762</name>
</gene>
<dbReference type="EMBL" id="QKYT01000017">
    <property type="protein sequence ID" value="RIA98306.1"/>
    <property type="molecule type" value="Genomic_DNA"/>
</dbReference>
<proteinExistence type="predicted"/>
<dbReference type="Proteomes" id="UP000265703">
    <property type="component" value="Unassembled WGS sequence"/>
</dbReference>
<accession>A0A397TN13</accession>
<dbReference type="AlphaFoldDB" id="A0A397TN13"/>
<evidence type="ECO:0008006" key="3">
    <source>
        <dbReference type="Google" id="ProtNLM"/>
    </source>
</evidence>
<keyword evidence="2" id="KW-1185">Reference proteome</keyword>
<evidence type="ECO:0000313" key="2">
    <source>
        <dbReference type="Proteomes" id="UP000265703"/>
    </source>
</evidence>
<sequence length="151" mass="18674">MKDINQLKNKAEWIVQSRNKEIRINIDKDEIDWNKTFNFIMLKNEELNLETTTKNMKRRSYRVKNFLEELPTLEMINKRNNNEEDNTCMRCKMDNENWNHIWECENNTITLYDIVQENIQKNIENLKKKNIYINEEIWKERITNIIRKIYD</sequence>